<keyword evidence="12" id="KW-0560">Oxidoreductase</keyword>
<dbReference type="GO" id="GO:0006879">
    <property type="term" value="P:intracellular iron ion homeostasis"/>
    <property type="evidence" value="ECO:0007669"/>
    <property type="project" value="TreeGrafter"/>
</dbReference>
<evidence type="ECO:0000256" key="2">
    <source>
        <dbReference type="ARBA" id="ARBA00004141"/>
    </source>
</evidence>
<evidence type="ECO:0000259" key="19">
    <source>
        <dbReference type="PROSITE" id="PS51384"/>
    </source>
</evidence>
<evidence type="ECO:0000256" key="11">
    <source>
        <dbReference type="ARBA" id="ARBA00022989"/>
    </source>
</evidence>
<dbReference type="Proteomes" id="UP000005627">
    <property type="component" value="Chromosome 6"/>
</dbReference>
<comment type="cofactor">
    <cofactor evidence="1">
        <name>FAD</name>
        <dbReference type="ChEBI" id="CHEBI:57692"/>
    </cofactor>
</comment>
<keyword evidence="11 17" id="KW-1133">Transmembrane helix</keyword>
<dbReference type="PANTHER" id="PTHR32361">
    <property type="entry name" value="FERRIC/CUPRIC REDUCTASE TRANSMEMBRANE COMPONENT"/>
    <property type="match status" value="1"/>
</dbReference>
<keyword evidence="4" id="KW-0813">Transport</keyword>
<dbReference type="SFLD" id="SFLDS00052">
    <property type="entry name" value="Ferric_Reductase_Domain"/>
    <property type="match status" value="1"/>
</dbReference>
<dbReference type="InterPro" id="IPR013112">
    <property type="entry name" value="FAD-bd_8"/>
</dbReference>
<feature type="chain" id="PRO_5003519261" description="FAD-binding FR-type domain-containing protein" evidence="18">
    <location>
        <begin position="18"/>
        <end position="686"/>
    </location>
</feature>
<keyword evidence="15 17" id="KW-0472">Membrane</keyword>
<evidence type="ECO:0000256" key="4">
    <source>
        <dbReference type="ARBA" id="ARBA00022448"/>
    </source>
</evidence>
<evidence type="ECO:0000256" key="15">
    <source>
        <dbReference type="ARBA" id="ARBA00023136"/>
    </source>
</evidence>
<proteinExistence type="inferred from homology"/>
<dbReference type="SUPFAM" id="SSF52343">
    <property type="entry name" value="Ferredoxin reductase-like, C-terminal NADP-linked domain"/>
    <property type="match status" value="1"/>
</dbReference>
<dbReference type="PROSITE" id="PS51384">
    <property type="entry name" value="FAD_FR"/>
    <property type="match status" value="1"/>
</dbReference>
<gene>
    <name evidence="20" type="primary">TDEL0F02940</name>
    <name evidence="20" type="ORF">TDEL_0F02940</name>
</gene>
<dbReference type="InterPro" id="IPR017927">
    <property type="entry name" value="FAD-bd_FR_type"/>
</dbReference>
<dbReference type="GO" id="GO:0005886">
    <property type="term" value="C:plasma membrane"/>
    <property type="evidence" value="ECO:0007669"/>
    <property type="project" value="TreeGrafter"/>
</dbReference>
<dbReference type="SFLD" id="SFLDG01168">
    <property type="entry name" value="Ferric_reductase_subgroup_(FRE"/>
    <property type="match status" value="1"/>
</dbReference>
<evidence type="ECO:0000256" key="10">
    <source>
        <dbReference type="ARBA" id="ARBA00022982"/>
    </source>
</evidence>
<dbReference type="InParanoid" id="G8ZWW1"/>
<dbReference type="GO" id="GO:0006826">
    <property type="term" value="P:iron ion transport"/>
    <property type="evidence" value="ECO:0007669"/>
    <property type="project" value="TreeGrafter"/>
</dbReference>
<feature type="transmembrane region" description="Helical" evidence="17">
    <location>
        <begin position="160"/>
        <end position="184"/>
    </location>
</feature>
<keyword evidence="16" id="KW-0325">Glycoprotein</keyword>
<keyword evidence="6" id="KW-0285">Flavoprotein</keyword>
<evidence type="ECO:0000256" key="16">
    <source>
        <dbReference type="ARBA" id="ARBA00023180"/>
    </source>
</evidence>
<keyword evidence="13" id="KW-0408">Iron</keyword>
<dbReference type="Pfam" id="PF08022">
    <property type="entry name" value="FAD_binding_8"/>
    <property type="match status" value="1"/>
</dbReference>
<dbReference type="Gene3D" id="3.40.50.80">
    <property type="entry name" value="Nucleotide-binding domain of ferredoxin-NADP reductase (FNR) module"/>
    <property type="match status" value="1"/>
</dbReference>
<keyword evidence="5" id="KW-0479">Metal-binding</keyword>
<accession>G8ZWW1</accession>
<keyword evidence="7 17" id="KW-0812">Transmembrane</keyword>
<feature type="transmembrane region" description="Helical" evidence="17">
    <location>
        <begin position="369"/>
        <end position="389"/>
    </location>
</feature>
<dbReference type="OrthoDB" id="4494341at2759"/>
<dbReference type="CDD" id="cd06186">
    <property type="entry name" value="NOX_Duox_like_FAD_NADP"/>
    <property type="match status" value="1"/>
</dbReference>
<dbReference type="Pfam" id="PF08030">
    <property type="entry name" value="NAD_binding_6"/>
    <property type="match status" value="1"/>
</dbReference>
<dbReference type="GeneID" id="11501644"/>
<evidence type="ECO:0000256" key="14">
    <source>
        <dbReference type="ARBA" id="ARBA00023065"/>
    </source>
</evidence>
<keyword evidence="5" id="KW-0349">Heme</keyword>
<dbReference type="EMBL" id="HE616747">
    <property type="protein sequence ID" value="CCE93105.1"/>
    <property type="molecule type" value="Genomic_DNA"/>
</dbReference>
<dbReference type="KEGG" id="tdl:TDEL_0F02940"/>
<comment type="similarity">
    <text evidence="3">Belongs to the ferric reductase (FRE) family.</text>
</comment>
<feature type="transmembrane region" description="Helical" evidence="17">
    <location>
        <begin position="339"/>
        <end position="362"/>
    </location>
</feature>
<keyword evidence="21" id="KW-1185">Reference proteome</keyword>
<dbReference type="InterPro" id="IPR051410">
    <property type="entry name" value="Ferric/Cupric_Reductase"/>
</dbReference>
<protein>
    <recommendedName>
        <fullName evidence="19">FAD-binding FR-type domain-containing protein</fullName>
    </recommendedName>
</protein>
<sequence>MMISVVVLCWNLVVVAAAVRHDRLEVNAVQACASMLNKLSWDFEPGLNYFSTLCEYEPALGSWSICVSDVLDDSGLAVDEYFNKSFETVGSICSSFNVSLEQYTESLHNASRYLQPFDRHSTLHHPVSVDKTLRTRVVNAFHCFTGNLDRSDDYSVVLCAYVGIVLLICACFRFFDLTAINAYLFRYKFMNYIRGYVALPTLNGTHSAEYKSWWCLSGLLPSRLETCHIACFFLLNIVLLSTGYEVDHYNVLFDGKLVQLCRYVGDRSGILAIAHFPLIILFSTRSNFVECLTGFKYSTLIALHKWIGRIMVFDVLVHSIAYTAYALLTHSFLMSMGEWYFRFGVLATLVLVLLSFWSLGYIRKNHYEVFLYLHIFMAVAFFFSCWKHIQSIGWTNWIYISLAIWIFERLIRIIRILHFGVATANIQLIGKDLLRVTIPKKSQFMKWRALPGQYVFLHFMDPMIFWQSHPFTVIDSGDELVVVLRAKKGATNVVLKRVIEATQNSSDKFFTKMKVCVEGPYGTTSPLHLFNNVLFLCGGSGLPGPLAHAIELSKSLKHKVVIDMVIAVRSLDILEAYINELLELQRSQVHLQIFVTRSAPTAQYGSISSNIHEQAVVPRLKPFATFHVGRPDLQSLINNSLSQNGPLAILTCGPPVFVDKARDITASTIVKNPTRVIEYFEEYQCW</sequence>
<evidence type="ECO:0000256" key="6">
    <source>
        <dbReference type="ARBA" id="ARBA00022630"/>
    </source>
</evidence>
<dbReference type="GO" id="GO:0000329">
    <property type="term" value="C:fungal-type vacuole membrane"/>
    <property type="evidence" value="ECO:0007669"/>
    <property type="project" value="EnsemblFungi"/>
</dbReference>
<evidence type="ECO:0000256" key="5">
    <source>
        <dbReference type="ARBA" id="ARBA00022617"/>
    </source>
</evidence>
<evidence type="ECO:0000256" key="18">
    <source>
        <dbReference type="SAM" id="SignalP"/>
    </source>
</evidence>
<dbReference type="RefSeq" id="XP_003682316.1">
    <property type="nucleotide sequence ID" value="XM_003682268.1"/>
</dbReference>
<keyword evidence="9" id="KW-0521">NADP</keyword>
<organism evidence="20 21">
    <name type="scientific">Torulaspora delbrueckii</name>
    <name type="common">Yeast</name>
    <name type="synonym">Candida colliculosa</name>
    <dbReference type="NCBI Taxonomy" id="4950"/>
    <lineage>
        <taxon>Eukaryota</taxon>
        <taxon>Fungi</taxon>
        <taxon>Dikarya</taxon>
        <taxon>Ascomycota</taxon>
        <taxon>Saccharomycotina</taxon>
        <taxon>Saccharomycetes</taxon>
        <taxon>Saccharomycetales</taxon>
        <taxon>Saccharomycetaceae</taxon>
        <taxon>Torulaspora</taxon>
    </lineage>
</organism>
<dbReference type="HOGENOM" id="CLU_010365_4_0_1"/>
<dbReference type="InterPro" id="IPR013121">
    <property type="entry name" value="Fe_red_NAD-bd_6"/>
</dbReference>
<evidence type="ECO:0000256" key="1">
    <source>
        <dbReference type="ARBA" id="ARBA00001974"/>
    </source>
</evidence>
<evidence type="ECO:0000256" key="12">
    <source>
        <dbReference type="ARBA" id="ARBA00023002"/>
    </source>
</evidence>
<feature type="signal peptide" evidence="18">
    <location>
        <begin position="1"/>
        <end position="17"/>
    </location>
</feature>
<keyword evidence="14" id="KW-0406">Ion transport</keyword>
<dbReference type="Pfam" id="PF01794">
    <property type="entry name" value="Ferric_reduct"/>
    <property type="match status" value="1"/>
</dbReference>
<evidence type="ECO:0000313" key="21">
    <source>
        <dbReference type="Proteomes" id="UP000005627"/>
    </source>
</evidence>
<comment type="subcellular location">
    <subcellularLocation>
        <location evidence="2">Membrane</location>
        <topology evidence="2">Multi-pass membrane protein</topology>
    </subcellularLocation>
</comment>
<evidence type="ECO:0000256" key="3">
    <source>
        <dbReference type="ARBA" id="ARBA00006278"/>
    </source>
</evidence>
<dbReference type="eggNOG" id="KOG0039">
    <property type="taxonomic scope" value="Eukaryota"/>
</dbReference>
<evidence type="ECO:0000313" key="20">
    <source>
        <dbReference type="EMBL" id="CCE93105.1"/>
    </source>
</evidence>
<keyword evidence="10" id="KW-0249">Electron transport</keyword>
<dbReference type="GO" id="GO:0015677">
    <property type="term" value="P:copper ion import"/>
    <property type="evidence" value="ECO:0007669"/>
    <property type="project" value="EnsemblFungi"/>
</dbReference>
<feature type="domain" description="FAD-binding FR-type" evidence="19">
    <location>
        <begin position="403"/>
        <end position="527"/>
    </location>
</feature>
<dbReference type="InterPro" id="IPR013130">
    <property type="entry name" value="Fe3_Rdtase_TM_dom"/>
</dbReference>
<evidence type="ECO:0000256" key="8">
    <source>
        <dbReference type="ARBA" id="ARBA00022827"/>
    </source>
</evidence>
<evidence type="ECO:0000256" key="9">
    <source>
        <dbReference type="ARBA" id="ARBA00022857"/>
    </source>
</evidence>
<feature type="transmembrane region" description="Helical" evidence="17">
    <location>
        <begin position="306"/>
        <end position="327"/>
    </location>
</feature>
<evidence type="ECO:0000256" key="17">
    <source>
        <dbReference type="SAM" id="Phobius"/>
    </source>
</evidence>
<name>G8ZWW1_TORDE</name>
<dbReference type="PANTHER" id="PTHR32361:SF9">
    <property type="entry name" value="FERRIC REDUCTASE TRANSMEMBRANE COMPONENT 3-RELATED"/>
    <property type="match status" value="1"/>
</dbReference>
<keyword evidence="8" id="KW-0274">FAD</keyword>
<dbReference type="GO" id="GO:0000293">
    <property type="term" value="F:ferric-chelate reductase activity"/>
    <property type="evidence" value="ECO:0007669"/>
    <property type="project" value="EnsemblFungi"/>
</dbReference>
<dbReference type="AlphaFoldDB" id="G8ZWW1"/>
<keyword evidence="18" id="KW-0732">Signal</keyword>
<reference evidence="20 21" key="1">
    <citation type="journal article" date="2011" name="Proc. Natl. Acad. Sci. U.S.A.">
        <title>Evolutionary erosion of yeast sex chromosomes by mating-type switching accidents.</title>
        <authorList>
            <person name="Gordon J.L."/>
            <person name="Armisen D."/>
            <person name="Proux-Wera E."/>
            <person name="Oheigeartaigh S.S."/>
            <person name="Byrne K.P."/>
            <person name="Wolfe K.H."/>
        </authorList>
    </citation>
    <scope>NUCLEOTIDE SEQUENCE [LARGE SCALE GENOMIC DNA]</scope>
    <source>
        <strain evidence="21">ATCC 10662 / CBS 1146 / NBRC 0425 / NCYC 2629 / NRRL Y-866</strain>
    </source>
</reference>
<dbReference type="InterPro" id="IPR039261">
    <property type="entry name" value="FNR_nucleotide-bd"/>
</dbReference>
<evidence type="ECO:0000256" key="7">
    <source>
        <dbReference type="ARBA" id="ARBA00022692"/>
    </source>
</evidence>
<evidence type="ECO:0000256" key="13">
    <source>
        <dbReference type="ARBA" id="ARBA00023004"/>
    </source>
</evidence>